<keyword evidence="2" id="KW-1185">Reference proteome</keyword>
<evidence type="ECO:0000313" key="1">
    <source>
        <dbReference type="EMBL" id="KAK7306321.1"/>
    </source>
</evidence>
<reference evidence="1 2" key="1">
    <citation type="submission" date="2024-01" db="EMBL/GenBank/DDBJ databases">
        <title>The genomes of 5 underutilized Papilionoideae crops provide insights into root nodulation and disease resistanc.</title>
        <authorList>
            <person name="Jiang F."/>
        </authorList>
    </citation>
    <scope>NUCLEOTIDE SEQUENCE [LARGE SCALE GENOMIC DNA]</scope>
    <source>
        <strain evidence="1">LVBAO_FW01</strain>
        <tissue evidence="1">Leaves</tissue>
    </source>
</reference>
<evidence type="ECO:0000313" key="2">
    <source>
        <dbReference type="Proteomes" id="UP001367508"/>
    </source>
</evidence>
<dbReference type="AlphaFoldDB" id="A0AAN9PQ69"/>
<comment type="caution">
    <text evidence="1">The sequence shown here is derived from an EMBL/GenBank/DDBJ whole genome shotgun (WGS) entry which is preliminary data.</text>
</comment>
<dbReference type="Proteomes" id="UP001367508">
    <property type="component" value="Unassembled WGS sequence"/>
</dbReference>
<sequence length="108" mass="11480">MGVFSVMAERPWGGWGWSAATSAVVSVPVPAVISKGRSFPAPEFLLPSPRRRASGQFSIDRFGLASVDLFRAAFMPPSPPFDGVLGAGSNSCVREQLQLRVTTELGAE</sequence>
<gene>
    <name evidence="1" type="ORF">VNO77_44250</name>
</gene>
<accession>A0AAN9PQ69</accession>
<protein>
    <submittedName>
        <fullName evidence="1">Uncharacterized protein</fullName>
    </submittedName>
</protein>
<organism evidence="1 2">
    <name type="scientific">Canavalia gladiata</name>
    <name type="common">Sword bean</name>
    <name type="synonym">Dolichos gladiatus</name>
    <dbReference type="NCBI Taxonomy" id="3824"/>
    <lineage>
        <taxon>Eukaryota</taxon>
        <taxon>Viridiplantae</taxon>
        <taxon>Streptophyta</taxon>
        <taxon>Embryophyta</taxon>
        <taxon>Tracheophyta</taxon>
        <taxon>Spermatophyta</taxon>
        <taxon>Magnoliopsida</taxon>
        <taxon>eudicotyledons</taxon>
        <taxon>Gunneridae</taxon>
        <taxon>Pentapetalae</taxon>
        <taxon>rosids</taxon>
        <taxon>fabids</taxon>
        <taxon>Fabales</taxon>
        <taxon>Fabaceae</taxon>
        <taxon>Papilionoideae</taxon>
        <taxon>50 kb inversion clade</taxon>
        <taxon>NPAAA clade</taxon>
        <taxon>indigoferoid/millettioid clade</taxon>
        <taxon>Phaseoleae</taxon>
        <taxon>Canavalia</taxon>
    </lineage>
</organism>
<dbReference type="EMBL" id="JAYMYQ010000011">
    <property type="protein sequence ID" value="KAK7306321.1"/>
    <property type="molecule type" value="Genomic_DNA"/>
</dbReference>
<name>A0AAN9PQ69_CANGL</name>
<proteinExistence type="predicted"/>